<evidence type="ECO:0000256" key="1">
    <source>
        <dbReference type="ARBA" id="ARBA00023002"/>
    </source>
</evidence>
<accession>A0ABR8QI94</accession>
<keyword evidence="4" id="KW-1185">Reference proteome</keyword>
<evidence type="ECO:0000259" key="2">
    <source>
        <dbReference type="Pfam" id="PF01243"/>
    </source>
</evidence>
<dbReference type="Proteomes" id="UP000604241">
    <property type="component" value="Unassembled WGS sequence"/>
</dbReference>
<keyword evidence="1" id="KW-0560">Oxidoreductase</keyword>
<reference evidence="3 4" key="1">
    <citation type="submission" date="2020-08" db="EMBL/GenBank/DDBJ databases">
        <title>A Genomic Blueprint of the Chicken Gut Microbiome.</title>
        <authorList>
            <person name="Gilroy R."/>
            <person name="Ravi A."/>
            <person name="Getino M."/>
            <person name="Pursley I."/>
            <person name="Horton D.L."/>
            <person name="Alikhan N.-F."/>
            <person name="Baker D."/>
            <person name="Gharbi K."/>
            <person name="Hall N."/>
            <person name="Watson M."/>
            <person name="Adriaenssens E.M."/>
            <person name="Foster-Nyarko E."/>
            <person name="Jarju S."/>
            <person name="Secka A."/>
            <person name="Antonio M."/>
            <person name="Oren A."/>
            <person name="Chaudhuri R."/>
            <person name="La Ragione R.M."/>
            <person name="Hildebrand F."/>
            <person name="Pallen M.J."/>
        </authorList>
    </citation>
    <scope>NUCLEOTIDE SEQUENCE [LARGE SCALE GENOMIC DNA]</scope>
    <source>
        <strain evidence="3 4">Sa3CUA2</strain>
    </source>
</reference>
<dbReference type="PANTHER" id="PTHR35176">
    <property type="entry name" value="HEME OXYGENASE HI_0854-RELATED"/>
    <property type="match status" value="1"/>
</dbReference>
<sequence>MSPTPPSTALPPAALPQGDPRLLTTPVARELLAGTALARMAYVAPDGSPRVVPSWFHWTGEELVTVTYVAGPGVQHPARRLDALRADPRVAVTIDDEGPPPRVLTLRGRASVHEVVGVAAEYAAAARRYLGAAAADEMLAELEHPTLRQARICLRPAWVGLLDFTSRLPSAQGGVTVDAAQVG</sequence>
<dbReference type="Pfam" id="PF01243">
    <property type="entry name" value="PNPOx_N"/>
    <property type="match status" value="1"/>
</dbReference>
<dbReference type="SUPFAM" id="SSF50475">
    <property type="entry name" value="FMN-binding split barrel"/>
    <property type="match status" value="1"/>
</dbReference>
<dbReference type="PANTHER" id="PTHR35176:SF6">
    <property type="entry name" value="HEME OXYGENASE HI_0854-RELATED"/>
    <property type="match status" value="1"/>
</dbReference>
<organism evidence="3 4">
    <name type="scientific">Cellulomonas avistercoris</name>
    <dbReference type="NCBI Taxonomy" id="2762242"/>
    <lineage>
        <taxon>Bacteria</taxon>
        <taxon>Bacillati</taxon>
        <taxon>Actinomycetota</taxon>
        <taxon>Actinomycetes</taxon>
        <taxon>Micrococcales</taxon>
        <taxon>Cellulomonadaceae</taxon>
        <taxon>Cellulomonas</taxon>
    </lineage>
</organism>
<evidence type="ECO:0000313" key="4">
    <source>
        <dbReference type="Proteomes" id="UP000604241"/>
    </source>
</evidence>
<dbReference type="Gene3D" id="2.30.110.10">
    <property type="entry name" value="Electron Transport, Fmn-binding Protein, Chain A"/>
    <property type="match status" value="1"/>
</dbReference>
<protein>
    <submittedName>
        <fullName evidence="3">Pyridoxamine 5'-phosphate oxidase family protein</fullName>
    </submittedName>
</protein>
<dbReference type="RefSeq" id="WP_191784802.1">
    <property type="nucleotide sequence ID" value="NZ_JACSQV010000021.1"/>
</dbReference>
<dbReference type="InterPro" id="IPR011576">
    <property type="entry name" value="Pyridox_Oxase_N"/>
</dbReference>
<evidence type="ECO:0000313" key="3">
    <source>
        <dbReference type="EMBL" id="MBD7920158.1"/>
    </source>
</evidence>
<name>A0ABR8QI94_9CELL</name>
<dbReference type="InterPro" id="IPR052019">
    <property type="entry name" value="F420H2_bilvrd_red/Heme_oxyg"/>
</dbReference>
<comment type="caution">
    <text evidence="3">The sequence shown here is derived from an EMBL/GenBank/DDBJ whole genome shotgun (WGS) entry which is preliminary data.</text>
</comment>
<proteinExistence type="predicted"/>
<gene>
    <name evidence="3" type="ORF">H9657_17940</name>
</gene>
<feature type="domain" description="Pyridoxamine 5'-phosphate oxidase N-terminal" evidence="2">
    <location>
        <begin position="26"/>
        <end position="141"/>
    </location>
</feature>
<dbReference type="InterPro" id="IPR012349">
    <property type="entry name" value="Split_barrel_FMN-bd"/>
</dbReference>
<dbReference type="EMBL" id="JACSQV010000021">
    <property type="protein sequence ID" value="MBD7920158.1"/>
    <property type="molecule type" value="Genomic_DNA"/>
</dbReference>